<keyword evidence="6" id="KW-0809">Transit peptide</keyword>
<dbReference type="GO" id="GO:0141148">
    <property type="term" value="F:enoyl-[acyl-carrier-protein] reductase (NADPH) activity"/>
    <property type="evidence" value="ECO:0007669"/>
    <property type="project" value="UniProtKB-EC"/>
</dbReference>
<dbReference type="EC" id="1.3.1.104" evidence="11"/>
<dbReference type="FunCoup" id="A0A177CLJ5">
    <property type="interactions" value="700"/>
</dbReference>
<dbReference type="RefSeq" id="XP_018038770.1">
    <property type="nucleotide sequence ID" value="XM_018177971.1"/>
</dbReference>
<proteinExistence type="inferred from homology"/>
<sequence length="456" mass="49790">MRALDAWRGVEVAAPPTSARVNVIAPTSREHHASCNSASHHRRRIVGFQSTTMASKTLSTAPRVARAGARPLQCLRKAPVHAQRRGIAAYGYEQAKALTFKEYGDPPAVLSLHSHSISPPHGDLMTLRFLASPINPADINQIQGVYPSKPTFTTALSTPNPIAVAGNEGVAEIIALGSKPKEAGFKKGDWVIMNGPGFGTWRTHAAARVEDVVKLDDAMREGISAVQAGTVSINPCTAYRMLRDFVDLKEGDFFIQNGANSGVGRAAIQLGKQWGLKSINVIRGRDDKAAEEKLKNELREIGADIVITDAELQAQGIRDMAKEWTNGGRVPIRLALNCVNGKAATAMAKLLASEAHFVTYGAMSKQPLTIPASMLIFKDIHFHGFWVSRWAQRHPQEKKKTVADVLEMTRRGTFKDTPVDKIAWEWETKGEELIGKVKDTLEGYREGKGVFVFGKT</sequence>
<dbReference type="InterPro" id="IPR051034">
    <property type="entry name" value="Mito_Enoyl-ACP_Reductase"/>
</dbReference>
<comment type="subcellular location">
    <subcellularLocation>
        <location evidence="1">Mitochondrion</location>
    </subcellularLocation>
</comment>
<dbReference type="PANTHER" id="PTHR43981:SF2">
    <property type="entry name" value="ENOYL-[ACYL-CARRIER-PROTEIN] REDUCTASE, MITOCHONDRIAL"/>
    <property type="match status" value="1"/>
</dbReference>
<keyword evidence="15" id="KW-1185">Reference proteome</keyword>
<keyword evidence="7" id="KW-0560">Oxidoreductase</keyword>
<evidence type="ECO:0000256" key="10">
    <source>
        <dbReference type="ARBA" id="ARBA00023160"/>
    </source>
</evidence>
<gene>
    <name evidence="14" type="ORF">CC84DRAFT_1162362</name>
</gene>
<evidence type="ECO:0000256" key="9">
    <source>
        <dbReference type="ARBA" id="ARBA00023128"/>
    </source>
</evidence>
<keyword evidence="3" id="KW-0444">Lipid biosynthesis</keyword>
<evidence type="ECO:0000256" key="8">
    <source>
        <dbReference type="ARBA" id="ARBA00023098"/>
    </source>
</evidence>
<evidence type="ECO:0000256" key="6">
    <source>
        <dbReference type="ARBA" id="ARBA00022946"/>
    </source>
</evidence>
<keyword evidence="8" id="KW-0443">Lipid metabolism</keyword>
<dbReference type="InterPro" id="IPR020843">
    <property type="entry name" value="ER"/>
</dbReference>
<dbReference type="InterPro" id="IPR013154">
    <property type="entry name" value="ADH-like_N"/>
</dbReference>
<dbReference type="CDD" id="cd08290">
    <property type="entry name" value="ETR"/>
    <property type="match status" value="1"/>
</dbReference>
<reference evidence="14 15" key="1">
    <citation type="submission" date="2016-05" db="EMBL/GenBank/DDBJ databases">
        <title>Comparative analysis of secretome profiles of manganese(II)-oxidizing ascomycete fungi.</title>
        <authorList>
            <consortium name="DOE Joint Genome Institute"/>
            <person name="Zeiner C.A."/>
            <person name="Purvine S.O."/>
            <person name="Zink E.M."/>
            <person name="Wu S."/>
            <person name="Pasa-Tolic L."/>
            <person name="Chaput D.L."/>
            <person name="Haridas S."/>
            <person name="Grigoriev I.V."/>
            <person name="Santelli C.M."/>
            <person name="Hansel C.M."/>
        </authorList>
    </citation>
    <scope>NUCLEOTIDE SEQUENCE [LARGE SCALE GENOMIC DNA]</scope>
    <source>
        <strain evidence="14 15">AP3s5-JAC2a</strain>
    </source>
</reference>
<keyword evidence="10" id="KW-0275">Fatty acid biosynthesis</keyword>
<evidence type="ECO:0000313" key="14">
    <source>
        <dbReference type="EMBL" id="OAG08405.1"/>
    </source>
</evidence>
<dbReference type="SUPFAM" id="SSF50129">
    <property type="entry name" value="GroES-like"/>
    <property type="match status" value="1"/>
</dbReference>
<dbReference type="InterPro" id="IPR036291">
    <property type="entry name" value="NAD(P)-bd_dom_sf"/>
</dbReference>
<evidence type="ECO:0000256" key="3">
    <source>
        <dbReference type="ARBA" id="ARBA00022516"/>
    </source>
</evidence>
<comment type="similarity">
    <text evidence="2">Belongs to the zinc-containing alcohol dehydrogenase family. Quinone oxidoreductase subfamily.</text>
</comment>
<evidence type="ECO:0000256" key="5">
    <source>
        <dbReference type="ARBA" id="ARBA00022857"/>
    </source>
</evidence>
<protein>
    <recommendedName>
        <fullName evidence="11">enoyl-[acyl-carrier-protein] reductase</fullName>
        <ecNumber evidence="11">1.3.1.104</ecNumber>
    </recommendedName>
</protein>
<accession>A0A177CLJ5</accession>
<organism evidence="14 15">
    <name type="scientific">Paraphaeosphaeria sporulosa</name>
    <dbReference type="NCBI Taxonomy" id="1460663"/>
    <lineage>
        <taxon>Eukaryota</taxon>
        <taxon>Fungi</taxon>
        <taxon>Dikarya</taxon>
        <taxon>Ascomycota</taxon>
        <taxon>Pezizomycotina</taxon>
        <taxon>Dothideomycetes</taxon>
        <taxon>Pleosporomycetidae</taxon>
        <taxon>Pleosporales</taxon>
        <taxon>Massarineae</taxon>
        <taxon>Didymosphaeriaceae</taxon>
        <taxon>Paraphaeosphaeria</taxon>
    </lineage>
</organism>
<evidence type="ECO:0000256" key="11">
    <source>
        <dbReference type="ARBA" id="ARBA00038963"/>
    </source>
</evidence>
<name>A0A177CLJ5_9PLEO</name>
<evidence type="ECO:0000259" key="13">
    <source>
        <dbReference type="SMART" id="SM00829"/>
    </source>
</evidence>
<dbReference type="STRING" id="1460663.A0A177CLJ5"/>
<evidence type="ECO:0000256" key="2">
    <source>
        <dbReference type="ARBA" id="ARBA00010371"/>
    </source>
</evidence>
<dbReference type="EMBL" id="KV441550">
    <property type="protein sequence ID" value="OAG08405.1"/>
    <property type="molecule type" value="Genomic_DNA"/>
</dbReference>
<keyword evidence="5" id="KW-0521">NADP</keyword>
<dbReference type="FunFam" id="3.40.50.720:FF:000112">
    <property type="entry name" value="Enoyl-[acyl-carrier-protein] reductase 1, mitochondrial"/>
    <property type="match status" value="1"/>
</dbReference>
<dbReference type="SUPFAM" id="SSF51735">
    <property type="entry name" value="NAD(P)-binding Rossmann-fold domains"/>
    <property type="match status" value="1"/>
</dbReference>
<evidence type="ECO:0000256" key="12">
    <source>
        <dbReference type="ARBA" id="ARBA00048843"/>
    </source>
</evidence>
<dbReference type="InterPro" id="IPR013149">
    <property type="entry name" value="ADH-like_C"/>
</dbReference>
<dbReference type="Pfam" id="PF08240">
    <property type="entry name" value="ADH_N"/>
    <property type="match status" value="1"/>
</dbReference>
<dbReference type="Gene3D" id="3.90.180.10">
    <property type="entry name" value="Medium-chain alcohol dehydrogenases, catalytic domain"/>
    <property type="match status" value="1"/>
</dbReference>
<feature type="domain" description="Enoyl reductase (ER)" evidence="13">
    <location>
        <begin position="105"/>
        <end position="453"/>
    </location>
</feature>
<keyword evidence="9" id="KW-0496">Mitochondrion</keyword>
<comment type="catalytic activity">
    <reaction evidence="12">
        <text>a 2,3-saturated acyl-[ACP] + NADP(+) = a (2E)-enoyl-[ACP] + NADPH + H(+)</text>
        <dbReference type="Rhea" id="RHEA:22564"/>
        <dbReference type="Rhea" id="RHEA-COMP:9925"/>
        <dbReference type="Rhea" id="RHEA-COMP:9926"/>
        <dbReference type="ChEBI" id="CHEBI:15378"/>
        <dbReference type="ChEBI" id="CHEBI:57783"/>
        <dbReference type="ChEBI" id="CHEBI:58349"/>
        <dbReference type="ChEBI" id="CHEBI:78784"/>
        <dbReference type="ChEBI" id="CHEBI:78785"/>
        <dbReference type="EC" id="1.3.1.104"/>
    </reaction>
</comment>
<dbReference type="GO" id="GO:0005739">
    <property type="term" value="C:mitochondrion"/>
    <property type="evidence" value="ECO:0007669"/>
    <property type="project" value="UniProtKB-SubCell"/>
</dbReference>
<keyword evidence="4" id="KW-0276">Fatty acid metabolism</keyword>
<evidence type="ECO:0000313" key="15">
    <source>
        <dbReference type="Proteomes" id="UP000077069"/>
    </source>
</evidence>
<dbReference type="InterPro" id="IPR011032">
    <property type="entry name" value="GroES-like_sf"/>
</dbReference>
<dbReference type="SMART" id="SM00829">
    <property type="entry name" value="PKS_ER"/>
    <property type="match status" value="1"/>
</dbReference>
<dbReference type="AlphaFoldDB" id="A0A177CLJ5"/>
<evidence type="ECO:0000256" key="7">
    <source>
        <dbReference type="ARBA" id="ARBA00023002"/>
    </source>
</evidence>
<dbReference type="OrthoDB" id="7482721at2759"/>
<dbReference type="Proteomes" id="UP000077069">
    <property type="component" value="Unassembled WGS sequence"/>
</dbReference>
<dbReference type="Gene3D" id="3.40.50.720">
    <property type="entry name" value="NAD(P)-binding Rossmann-like Domain"/>
    <property type="match status" value="1"/>
</dbReference>
<evidence type="ECO:0000256" key="4">
    <source>
        <dbReference type="ARBA" id="ARBA00022832"/>
    </source>
</evidence>
<dbReference type="GO" id="GO:0006633">
    <property type="term" value="P:fatty acid biosynthetic process"/>
    <property type="evidence" value="ECO:0007669"/>
    <property type="project" value="UniProtKB-KW"/>
</dbReference>
<dbReference type="InParanoid" id="A0A177CLJ5"/>
<dbReference type="Pfam" id="PF00107">
    <property type="entry name" value="ADH_zinc_N"/>
    <property type="match status" value="1"/>
</dbReference>
<evidence type="ECO:0000256" key="1">
    <source>
        <dbReference type="ARBA" id="ARBA00004173"/>
    </source>
</evidence>
<dbReference type="GeneID" id="28761457"/>
<dbReference type="PANTHER" id="PTHR43981">
    <property type="entry name" value="ENOYL-[ACYL-CARRIER-PROTEIN] REDUCTASE, MITOCHONDRIAL"/>
    <property type="match status" value="1"/>
</dbReference>